<dbReference type="Gene3D" id="3.40.50.1000">
    <property type="entry name" value="HAD superfamily/HAD-like"/>
    <property type="match status" value="1"/>
</dbReference>
<protein>
    <recommendedName>
        <fullName evidence="7">5'-nucleotidase domain containing 4</fullName>
    </recommendedName>
</protein>
<dbReference type="InterPro" id="IPR008380">
    <property type="entry name" value="HAD-SF_hydro_IG_5-nucl"/>
</dbReference>
<comment type="caution">
    <text evidence="5">The sequence shown here is derived from an EMBL/GenBank/DDBJ whole genome shotgun (WGS) entry which is preliminary data.</text>
</comment>
<dbReference type="PANTHER" id="PTHR12103">
    <property type="entry name" value="5'-NUCLEOTIDASE DOMAIN-CONTAINING"/>
    <property type="match status" value="1"/>
</dbReference>
<dbReference type="AlphaFoldDB" id="A0A212CVV1"/>
<evidence type="ECO:0000256" key="1">
    <source>
        <dbReference type="ARBA" id="ARBA00009589"/>
    </source>
</evidence>
<dbReference type="SUPFAM" id="SSF56784">
    <property type="entry name" value="HAD-like"/>
    <property type="match status" value="1"/>
</dbReference>
<dbReference type="InterPro" id="IPR023214">
    <property type="entry name" value="HAD_sf"/>
</dbReference>
<dbReference type="GO" id="GO:0046872">
    <property type="term" value="F:metal ion binding"/>
    <property type="evidence" value="ECO:0007669"/>
    <property type="project" value="UniProtKB-KW"/>
</dbReference>
<evidence type="ECO:0000256" key="2">
    <source>
        <dbReference type="ARBA" id="ARBA00022723"/>
    </source>
</evidence>
<name>A0A212CVV1_CEREH</name>
<evidence type="ECO:0000256" key="3">
    <source>
        <dbReference type="ARBA" id="ARBA00022801"/>
    </source>
</evidence>
<dbReference type="PANTHER" id="PTHR12103:SF18">
    <property type="entry name" value="5'-NUCLEOTIDASE DOMAIN-CONTAINING PROTEIN 4"/>
    <property type="match status" value="1"/>
</dbReference>
<dbReference type="Pfam" id="PF05761">
    <property type="entry name" value="5_nucleotid"/>
    <property type="match status" value="1"/>
</dbReference>
<dbReference type="InterPro" id="IPR036412">
    <property type="entry name" value="HAD-like_sf"/>
</dbReference>
<dbReference type="GO" id="GO:0008253">
    <property type="term" value="F:5'-nucleotidase activity"/>
    <property type="evidence" value="ECO:0007669"/>
    <property type="project" value="TreeGrafter"/>
</dbReference>
<sequence>MASVDGRELREARGEPQAVEPYWHQRIFVNCSLTMGKIGCFGFDVDYTLADNGKGEGWGCGSEELGARGAGRGMGTSRPGSARPVCIGYPHEILRNTYDPTFPTRELVFDTLYRNLLKVDAQGNVLQGTHGFSSLSTSSFRGTTCSGFTSSTRCSTCLVRADGLRADETYLYACLVDFFSGCSRYINCDTGYQHGNLFMSLQSLFQDVMDAMDYVHHSARIPVLLDKMREVGKVFLATTSRYNCTDAIMTYLLGAGEAEAAARPWRSYFDLIMVDTQKPHFFAEGTVLRLVNMDTDKLCVGTYTGPHQHCAVYSGRSLHVVCELLGVRGKDILYIGDHIFGDILKSKKQQGWQTCLVVPELSQELGIWAPEKVSRELDLCYSVMGSLFRCGFHQTLFSSQLMRYADLYTAACLNFLYHPLSSLYRAAPELVGPCGTSLASLNLRPRRTHGWLALPRAFEVTRPPSLISRHKWAKPLQITVCLIKNALEGLWFYR</sequence>
<evidence type="ECO:0000256" key="4">
    <source>
        <dbReference type="ARBA" id="ARBA00022842"/>
    </source>
</evidence>
<reference evidence="5 6" key="1">
    <citation type="journal article" date="2018" name="Mol. Genet. Genomics">
        <title>The red deer Cervus elaphus genome CerEla1.0: sequencing, annotating, genes, and chromosomes.</title>
        <authorList>
            <person name="Bana N.A."/>
            <person name="Nyiri A."/>
            <person name="Nagy J."/>
            <person name="Frank K."/>
            <person name="Nagy T."/>
            <person name="Steger V."/>
            <person name="Schiller M."/>
            <person name="Lakatos P."/>
            <person name="Sugar L."/>
            <person name="Horn P."/>
            <person name="Barta E."/>
            <person name="Orosz L."/>
        </authorList>
    </citation>
    <scope>NUCLEOTIDE SEQUENCE [LARGE SCALE GENOMIC DNA]</scope>
    <source>
        <strain evidence="5">Hungarian</strain>
    </source>
</reference>
<keyword evidence="6" id="KW-1185">Reference proteome</keyword>
<proteinExistence type="inferred from homology"/>
<evidence type="ECO:0000313" key="5">
    <source>
        <dbReference type="EMBL" id="OWK10092.1"/>
    </source>
</evidence>
<keyword evidence="3" id="KW-0378">Hydrolase</keyword>
<keyword evidence="2" id="KW-0479">Metal-binding</keyword>
<evidence type="ECO:0000313" key="6">
    <source>
        <dbReference type="Proteomes" id="UP000242450"/>
    </source>
</evidence>
<gene>
    <name evidence="5" type="ORF">Celaphus_00005555</name>
</gene>
<accession>A0A212CVV1</accession>
<dbReference type="OrthoDB" id="10252832at2759"/>
<evidence type="ECO:0008006" key="7">
    <source>
        <dbReference type="Google" id="ProtNLM"/>
    </source>
</evidence>
<dbReference type="Proteomes" id="UP000242450">
    <property type="component" value="Chromosome 11"/>
</dbReference>
<keyword evidence="4" id="KW-0460">Magnesium</keyword>
<comment type="similarity">
    <text evidence="1">Belongs to the 5'(3')-deoxyribonucleotidase family.</text>
</comment>
<dbReference type="EMBL" id="MKHE01000011">
    <property type="protein sequence ID" value="OWK10092.1"/>
    <property type="molecule type" value="Genomic_DNA"/>
</dbReference>
<organism evidence="5 6">
    <name type="scientific">Cervus elaphus hippelaphus</name>
    <name type="common">European red deer</name>
    <dbReference type="NCBI Taxonomy" id="46360"/>
    <lineage>
        <taxon>Eukaryota</taxon>
        <taxon>Metazoa</taxon>
        <taxon>Chordata</taxon>
        <taxon>Craniata</taxon>
        <taxon>Vertebrata</taxon>
        <taxon>Euteleostomi</taxon>
        <taxon>Mammalia</taxon>
        <taxon>Eutheria</taxon>
        <taxon>Laurasiatheria</taxon>
        <taxon>Artiodactyla</taxon>
        <taxon>Ruminantia</taxon>
        <taxon>Pecora</taxon>
        <taxon>Cervidae</taxon>
        <taxon>Cervinae</taxon>
        <taxon>Cervus</taxon>
    </lineage>
</organism>